<keyword evidence="5 7" id="KW-0520">NAD</keyword>
<dbReference type="EMBL" id="CP045096">
    <property type="protein sequence ID" value="QFR00415.1"/>
    <property type="molecule type" value="Genomic_DNA"/>
</dbReference>
<dbReference type="Proteomes" id="UP000327294">
    <property type="component" value="Chromosome"/>
</dbReference>
<feature type="binding site" evidence="9">
    <location>
        <position position="261"/>
    </location>
    <ligand>
        <name>substrate</name>
    </ligand>
</feature>
<feature type="active site" description="Nucleophile" evidence="8">
    <location>
        <position position="264"/>
    </location>
</feature>
<feature type="binding site" evidence="10">
    <location>
        <position position="267"/>
    </location>
    <ligand>
        <name>NAD(+)</name>
        <dbReference type="ChEBI" id="CHEBI:57540"/>
    </ligand>
</feature>
<dbReference type="GO" id="GO:0003979">
    <property type="term" value="F:UDP-glucose 6-dehydrogenase activity"/>
    <property type="evidence" value="ECO:0007669"/>
    <property type="project" value="UniProtKB-EC"/>
</dbReference>
<dbReference type="Pfam" id="PF03720">
    <property type="entry name" value="UDPG_MGDP_dh_C"/>
    <property type="match status" value="1"/>
</dbReference>
<dbReference type="EC" id="1.1.1.22" evidence="3 7"/>
<dbReference type="SUPFAM" id="SSF52413">
    <property type="entry name" value="UDP-glucose/GDP-mannose dehydrogenase C-terminal domain"/>
    <property type="match status" value="1"/>
</dbReference>
<evidence type="ECO:0000256" key="1">
    <source>
        <dbReference type="ARBA" id="ARBA00004701"/>
    </source>
</evidence>
<dbReference type="UniPathway" id="UPA00038">
    <property type="reaction ID" value="UER00491"/>
</dbReference>
<evidence type="ECO:0000256" key="8">
    <source>
        <dbReference type="PIRSR" id="PIRSR500134-1"/>
    </source>
</evidence>
<reference evidence="12 13" key="1">
    <citation type="submission" date="2019-10" db="EMBL/GenBank/DDBJ databases">
        <title>Streptomyces sp. strain GY16 isolated from leaves of Broussonetia papyrifera.</title>
        <authorList>
            <person name="Mo P."/>
        </authorList>
    </citation>
    <scope>NUCLEOTIDE SEQUENCE [LARGE SCALE GENOMIC DNA]</scope>
    <source>
        <strain evidence="12 13">GY16</strain>
    </source>
</reference>
<dbReference type="Pfam" id="PF03721">
    <property type="entry name" value="UDPG_MGDP_dh_N"/>
    <property type="match status" value="1"/>
</dbReference>
<dbReference type="RefSeq" id="WP_152171772.1">
    <property type="nucleotide sequence ID" value="NZ_CP045096.1"/>
</dbReference>
<evidence type="ECO:0000256" key="7">
    <source>
        <dbReference type="PIRNR" id="PIRNR000124"/>
    </source>
</evidence>
<sequence>MRVSVIGCGHLGAPHAAALAELGHDVIGVELNPETVKKLQSGRSHFYEKGLDELLDRHVPAGRLRFTSSLSEAAEFADLHFVAVGTPLRADGRGYDVGQVVGAVRALAPLLRRPATIVGKSTVTVGTVARLQEIITEHAGSDGVDLVWNPEFLREGHAVEDSLYPDRIVVGLTSSAAEENVREVYAPILARGDAELIVTDPATAEVLKSAANAFLSTKISYINAMAEVCEITGADVATVAHGIGIDPRIGHGGMRPGIGYGGGCLPKDVAAFTHRVGEIGATGAADLLKAVEKVNHARMDAAHDLVERAYGGPLDTATIAVLGASFKAGTSDVRNSPALRLAGLLHSSAARTVIHDPESVAAARHLHPEYSYAEDIRTALDGADIVVLATEWPEFTKDTALPTTAARVVRRRVLVDVRTAVNTSVWTAAGWTVHQLGRPVQHPTA</sequence>
<feature type="binding site" evidence="9">
    <location>
        <position position="327"/>
    </location>
    <ligand>
        <name>substrate</name>
    </ligand>
</feature>
<dbReference type="InterPro" id="IPR008927">
    <property type="entry name" value="6-PGluconate_DH-like_C_sf"/>
</dbReference>
<evidence type="ECO:0000256" key="4">
    <source>
        <dbReference type="ARBA" id="ARBA00023002"/>
    </source>
</evidence>
<dbReference type="GO" id="GO:0051287">
    <property type="term" value="F:NAD binding"/>
    <property type="evidence" value="ECO:0007669"/>
    <property type="project" value="InterPro"/>
</dbReference>
<dbReference type="Gene3D" id="3.40.50.720">
    <property type="entry name" value="NAD(P)-binding Rossmann-like Domain"/>
    <property type="match status" value="2"/>
</dbReference>
<dbReference type="Pfam" id="PF00984">
    <property type="entry name" value="UDPG_MGDP_dh"/>
    <property type="match status" value="1"/>
</dbReference>
<dbReference type="InterPro" id="IPR017476">
    <property type="entry name" value="UDP-Glc/GDP-Man"/>
</dbReference>
<accession>A0A5P8KBM2</accession>
<comment type="catalytic activity">
    <reaction evidence="6 7">
        <text>UDP-alpha-D-glucose + 2 NAD(+) + H2O = UDP-alpha-D-glucuronate + 2 NADH + 3 H(+)</text>
        <dbReference type="Rhea" id="RHEA:23596"/>
        <dbReference type="ChEBI" id="CHEBI:15377"/>
        <dbReference type="ChEBI" id="CHEBI:15378"/>
        <dbReference type="ChEBI" id="CHEBI:57540"/>
        <dbReference type="ChEBI" id="CHEBI:57945"/>
        <dbReference type="ChEBI" id="CHEBI:58052"/>
        <dbReference type="ChEBI" id="CHEBI:58885"/>
        <dbReference type="EC" id="1.1.1.22"/>
    </reaction>
</comment>
<dbReference type="SUPFAM" id="SSF48179">
    <property type="entry name" value="6-phosphogluconate dehydrogenase C-terminal domain-like"/>
    <property type="match status" value="1"/>
</dbReference>
<evidence type="ECO:0000256" key="3">
    <source>
        <dbReference type="ARBA" id="ARBA00012954"/>
    </source>
</evidence>
<comment type="similarity">
    <text evidence="2 7">Belongs to the UDP-glucose/GDP-mannose dehydrogenase family.</text>
</comment>
<dbReference type="InterPro" id="IPR036220">
    <property type="entry name" value="UDP-Glc/GDP-Man_DH_C_sf"/>
</dbReference>
<evidence type="ECO:0000256" key="2">
    <source>
        <dbReference type="ARBA" id="ARBA00006601"/>
    </source>
</evidence>
<evidence type="ECO:0000256" key="10">
    <source>
        <dbReference type="PIRSR" id="PIRSR500134-3"/>
    </source>
</evidence>
<evidence type="ECO:0000256" key="9">
    <source>
        <dbReference type="PIRSR" id="PIRSR500134-2"/>
    </source>
</evidence>
<dbReference type="PANTHER" id="PTHR43750:SF3">
    <property type="entry name" value="UDP-GLUCOSE 6-DEHYDROGENASE TUAD"/>
    <property type="match status" value="1"/>
</dbReference>
<dbReference type="PIRSF" id="PIRSF500134">
    <property type="entry name" value="UDPglc_DH_bac"/>
    <property type="match status" value="1"/>
</dbReference>
<evidence type="ECO:0000256" key="5">
    <source>
        <dbReference type="ARBA" id="ARBA00023027"/>
    </source>
</evidence>
<keyword evidence="13" id="KW-1185">Reference proteome</keyword>
<dbReference type="GO" id="GO:0006065">
    <property type="term" value="P:UDP-glucuronate biosynthetic process"/>
    <property type="evidence" value="ECO:0007669"/>
    <property type="project" value="UniProtKB-UniPathway"/>
</dbReference>
<feature type="binding site" evidence="9">
    <location>
        <begin position="152"/>
        <end position="155"/>
    </location>
    <ligand>
        <name>substrate</name>
    </ligand>
</feature>
<dbReference type="GO" id="GO:0000271">
    <property type="term" value="P:polysaccharide biosynthetic process"/>
    <property type="evidence" value="ECO:0007669"/>
    <property type="project" value="InterPro"/>
</dbReference>
<keyword evidence="4 7" id="KW-0560">Oxidoreductase</keyword>
<feature type="binding site" evidence="10">
    <location>
        <position position="334"/>
    </location>
    <ligand>
        <name>NAD(+)</name>
        <dbReference type="ChEBI" id="CHEBI:57540"/>
    </ligand>
</feature>
<dbReference type="InterPro" id="IPR036291">
    <property type="entry name" value="NAD(P)-bd_dom_sf"/>
</dbReference>
<dbReference type="InterPro" id="IPR014026">
    <property type="entry name" value="UDP-Glc/GDP-Man_DH_dimer"/>
</dbReference>
<organism evidence="12 13">
    <name type="scientific">Streptomyces phaeolivaceus</name>
    <dbReference type="NCBI Taxonomy" id="2653200"/>
    <lineage>
        <taxon>Bacteria</taxon>
        <taxon>Bacillati</taxon>
        <taxon>Actinomycetota</taxon>
        <taxon>Actinomycetes</taxon>
        <taxon>Kitasatosporales</taxon>
        <taxon>Streptomycetaceae</taxon>
        <taxon>Streptomyces</taxon>
    </lineage>
</organism>
<evidence type="ECO:0000259" key="11">
    <source>
        <dbReference type="SMART" id="SM00984"/>
    </source>
</evidence>
<protein>
    <recommendedName>
        <fullName evidence="3 7">UDP-glucose 6-dehydrogenase</fullName>
        <ecNumber evidence="3 7">1.1.1.22</ecNumber>
    </recommendedName>
</protein>
<name>A0A5P8KBM2_9ACTN</name>
<dbReference type="SUPFAM" id="SSF51735">
    <property type="entry name" value="NAD(P)-binding Rossmann-fold domains"/>
    <property type="match status" value="1"/>
</dbReference>
<proteinExistence type="inferred from homology"/>
<evidence type="ECO:0000313" key="12">
    <source>
        <dbReference type="EMBL" id="QFR00415.1"/>
    </source>
</evidence>
<dbReference type="KEGG" id="sphv:F9278_34340"/>
<feature type="binding site" evidence="10">
    <location>
        <position position="155"/>
    </location>
    <ligand>
        <name>NAD(+)</name>
        <dbReference type="ChEBI" id="CHEBI:57540"/>
    </ligand>
</feature>
<comment type="pathway">
    <text evidence="1">Nucleotide-sugar biosynthesis; UDP-alpha-D-glucuronate biosynthesis; UDP-alpha-D-glucuronate from UDP-alpha-D-glucose: step 1/1.</text>
</comment>
<evidence type="ECO:0000313" key="13">
    <source>
        <dbReference type="Proteomes" id="UP000327294"/>
    </source>
</evidence>
<feature type="domain" description="UDP-glucose/GDP-mannose dehydrogenase C-terminal" evidence="11">
    <location>
        <begin position="320"/>
        <end position="423"/>
    </location>
</feature>
<dbReference type="PIRSF" id="PIRSF000124">
    <property type="entry name" value="UDPglc_GDPman_dh"/>
    <property type="match status" value="1"/>
</dbReference>
<dbReference type="InterPro" id="IPR014027">
    <property type="entry name" value="UDP-Glc/GDP-Man_DH_C"/>
</dbReference>
<dbReference type="Gene3D" id="1.20.5.100">
    <property type="entry name" value="Cytochrome c1, transmembrane anchor, C-terminal"/>
    <property type="match status" value="1"/>
</dbReference>
<dbReference type="PANTHER" id="PTHR43750">
    <property type="entry name" value="UDP-GLUCOSE 6-DEHYDROGENASE TUAD"/>
    <property type="match status" value="1"/>
</dbReference>
<feature type="binding site" evidence="10">
    <location>
        <position position="86"/>
    </location>
    <ligand>
        <name>NAD(+)</name>
        <dbReference type="ChEBI" id="CHEBI:57540"/>
    </ligand>
</feature>
<dbReference type="SMART" id="SM00984">
    <property type="entry name" value="UDPG_MGDP_dh_C"/>
    <property type="match status" value="1"/>
</dbReference>
<dbReference type="InterPro" id="IPR028357">
    <property type="entry name" value="UDPglc_DH_bac"/>
</dbReference>
<evidence type="ECO:0000256" key="6">
    <source>
        <dbReference type="ARBA" id="ARBA00047473"/>
    </source>
</evidence>
<dbReference type="NCBIfam" id="TIGR03026">
    <property type="entry name" value="NDP-sugDHase"/>
    <property type="match status" value="1"/>
</dbReference>
<feature type="binding site" evidence="10">
    <location>
        <position position="122"/>
    </location>
    <ligand>
        <name>NAD(+)</name>
        <dbReference type="ChEBI" id="CHEBI:57540"/>
    </ligand>
</feature>
<dbReference type="AlphaFoldDB" id="A0A5P8KBM2"/>
<feature type="binding site" evidence="9">
    <location>
        <position position="208"/>
    </location>
    <ligand>
        <name>substrate</name>
    </ligand>
</feature>
<dbReference type="InterPro" id="IPR001732">
    <property type="entry name" value="UDP-Glc/GDP-Man_DH_N"/>
</dbReference>
<gene>
    <name evidence="12" type="ORF">F9278_34340</name>
</gene>